<protein>
    <recommendedName>
        <fullName evidence="4">Thiol-disulfide oxidoreductase DCC</fullName>
    </recommendedName>
</protein>
<dbReference type="AlphaFoldDB" id="A0A835FSV4"/>
<dbReference type="EMBL" id="JACEFO010000375">
    <property type="protein sequence ID" value="KAF8772538.1"/>
    <property type="molecule type" value="Genomic_DNA"/>
</dbReference>
<feature type="compositionally biased region" description="Basic and acidic residues" evidence="1">
    <location>
        <begin position="34"/>
        <end position="62"/>
    </location>
</feature>
<organism evidence="2 3">
    <name type="scientific">Digitaria exilis</name>
    <dbReference type="NCBI Taxonomy" id="1010633"/>
    <lineage>
        <taxon>Eukaryota</taxon>
        <taxon>Viridiplantae</taxon>
        <taxon>Streptophyta</taxon>
        <taxon>Embryophyta</taxon>
        <taxon>Tracheophyta</taxon>
        <taxon>Spermatophyta</taxon>
        <taxon>Magnoliopsida</taxon>
        <taxon>Liliopsida</taxon>
        <taxon>Poales</taxon>
        <taxon>Poaceae</taxon>
        <taxon>PACMAD clade</taxon>
        <taxon>Panicoideae</taxon>
        <taxon>Panicodae</taxon>
        <taxon>Paniceae</taxon>
        <taxon>Anthephorinae</taxon>
        <taxon>Digitaria</taxon>
    </lineage>
</organism>
<evidence type="ECO:0000313" key="2">
    <source>
        <dbReference type="EMBL" id="KAF8772538.1"/>
    </source>
</evidence>
<dbReference type="Proteomes" id="UP000636709">
    <property type="component" value="Unassembled WGS sequence"/>
</dbReference>
<dbReference type="InterPro" id="IPR052927">
    <property type="entry name" value="DCC_oxidoreductase"/>
</dbReference>
<dbReference type="GO" id="GO:0015035">
    <property type="term" value="F:protein-disulfide reductase activity"/>
    <property type="evidence" value="ECO:0007669"/>
    <property type="project" value="InterPro"/>
</dbReference>
<sequence>MADSSIIGGSMRNKDQKKKRRRTASNQAKKQRKHQEPQDIEPPPRRGLPETEEQKRGEEKKMLTRTLAGRAGPRLTPPLAGLLYRGYAPPPSAAAASDDLVIDEDPPSATTAAAAATMAANVPTVLQPRVLIYDGVCHLCHRGVKWVIRADKHAKIKFCCVQSKAAEPYLRLVGMDREDVLRRVLFVEGPDACYEGSTAALKVASYLPLPYSVLSSLLIVPTPLRDALYDYIAKNRYDWFGKDDECIATKDKDILERFIDREEILGGGPDTSFF</sequence>
<dbReference type="PANTHER" id="PTHR33639:SF1">
    <property type="entry name" value="T23E23.25"/>
    <property type="match status" value="1"/>
</dbReference>
<evidence type="ECO:0000313" key="3">
    <source>
        <dbReference type="Proteomes" id="UP000636709"/>
    </source>
</evidence>
<evidence type="ECO:0000256" key="1">
    <source>
        <dbReference type="SAM" id="MobiDB-lite"/>
    </source>
</evidence>
<accession>A0A835FSV4</accession>
<dbReference type="PANTHER" id="PTHR33639">
    <property type="entry name" value="THIOL-DISULFIDE OXIDOREDUCTASE DCC"/>
    <property type="match status" value="1"/>
</dbReference>
<keyword evidence="3" id="KW-1185">Reference proteome</keyword>
<evidence type="ECO:0008006" key="4">
    <source>
        <dbReference type="Google" id="ProtNLM"/>
    </source>
</evidence>
<feature type="compositionally biased region" description="Basic residues" evidence="1">
    <location>
        <begin position="15"/>
        <end position="33"/>
    </location>
</feature>
<gene>
    <name evidence="2" type="ORF">HU200_005495</name>
</gene>
<dbReference type="Pfam" id="PF04134">
    <property type="entry name" value="DCC1-like"/>
    <property type="match status" value="1"/>
</dbReference>
<dbReference type="InterPro" id="IPR007263">
    <property type="entry name" value="DCC1-like"/>
</dbReference>
<name>A0A835FSV4_9POAL</name>
<comment type="caution">
    <text evidence="2">The sequence shown here is derived from an EMBL/GenBank/DDBJ whole genome shotgun (WGS) entry which is preliminary data.</text>
</comment>
<feature type="region of interest" description="Disordered" evidence="1">
    <location>
        <begin position="1"/>
        <end position="74"/>
    </location>
</feature>
<reference evidence="2" key="1">
    <citation type="submission" date="2020-07" db="EMBL/GenBank/DDBJ databases">
        <title>Genome sequence and genetic diversity analysis of an under-domesticated orphan crop, white fonio (Digitaria exilis).</title>
        <authorList>
            <person name="Bennetzen J.L."/>
            <person name="Chen S."/>
            <person name="Ma X."/>
            <person name="Wang X."/>
            <person name="Yssel A.E.J."/>
            <person name="Chaluvadi S.R."/>
            <person name="Johnson M."/>
            <person name="Gangashetty P."/>
            <person name="Hamidou F."/>
            <person name="Sanogo M.D."/>
            <person name="Zwaenepoel A."/>
            <person name="Wallace J."/>
            <person name="Van De Peer Y."/>
            <person name="Van Deynze A."/>
        </authorList>
    </citation>
    <scope>NUCLEOTIDE SEQUENCE</scope>
    <source>
        <tissue evidence="2">Leaves</tissue>
    </source>
</reference>
<dbReference type="OrthoDB" id="1921868at2759"/>
<proteinExistence type="predicted"/>